<feature type="transmembrane region" description="Helical" evidence="7">
    <location>
        <begin position="178"/>
        <end position="198"/>
    </location>
</feature>
<name>A0AAJ0FST2_9PEZI</name>
<dbReference type="Pfam" id="PF03006">
    <property type="entry name" value="HlyIII"/>
    <property type="match status" value="1"/>
</dbReference>
<dbReference type="GO" id="GO:0006882">
    <property type="term" value="P:intracellular zinc ion homeostasis"/>
    <property type="evidence" value="ECO:0007669"/>
    <property type="project" value="TreeGrafter"/>
</dbReference>
<evidence type="ECO:0000313" key="8">
    <source>
        <dbReference type="EMBL" id="KAK1771435.1"/>
    </source>
</evidence>
<feature type="transmembrane region" description="Helical" evidence="7">
    <location>
        <begin position="80"/>
        <end position="101"/>
    </location>
</feature>
<keyword evidence="8" id="KW-0675">Receptor</keyword>
<comment type="similarity">
    <text evidence="2">Belongs to the ADIPOR family.</text>
</comment>
<feature type="transmembrane region" description="Helical" evidence="7">
    <location>
        <begin position="152"/>
        <end position="171"/>
    </location>
</feature>
<feature type="transmembrane region" description="Helical" evidence="7">
    <location>
        <begin position="245"/>
        <end position="262"/>
    </location>
</feature>
<organism evidence="8 9">
    <name type="scientific">Phialemonium atrogriseum</name>
    <dbReference type="NCBI Taxonomy" id="1093897"/>
    <lineage>
        <taxon>Eukaryota</taxon>
        <taxon>Fungi</taxon>
        <taxon>Dikarya</taxon>
        <taxon>Ascomycota</taxon>
        <taxon>Pezizomycotina</taxon>
        <taxon>Sordariomycetes</taxon>
        <taxon>Sordariomycetidae</taxon>
        <taxon>Cephalothecales</taxon>
        <taxon>Cephalothecaceae</taxon>
        <taxon>Phialemonium</taxon>
    </lineage>
</organism>
<evidence type="ECO:0000256" key="7">
    <source>
        <dbReference type="SAM" id="Phobius"/>
    </source>
</evidence>
<evidence type="ECO:0000256" key="2">
    <source>
        <dbReference type="ARBA" id="ARBA00007018"/>
    </source>
</evidence>
<evidence type="ECO:0000256" key="6">
    <source>
        <dbReference type="PIRSR" id="PIRSR604254-1"/>
    </source>
</evidence>
<feature type="transmembrane region" description="Helical" evidence="7">
    <location>
        <begin position="113"/>
        <end position="132"/>
    </location>
</feature>
<evidence type="ECO:0000256" key="3">
    <source>
        <dbReference type="ARBA" id="ARBA00022692"/>
    </source>
</evidence>
<keyword evidence="6" id="KW-0479">Metal-binding</keyword>
<evidence type="ECO:0000256" key="5">
    <source>
        <dbReference type="ARBA" id="ARBA00023136"/>
    </source>
</evidence>
<gene>
    <name evidence="8" type="ORF">QBC33DRAFT_154479</name>
</gene>
<keyword evidence="4 7" id="KW-1133">Transmembrane helix</keyword>
<dbReference type="EMBL" id="MU838998">
    <property type="protein sequence ID" value="KAK1771435.1"/>
    <property type="molecule type" value="Genomic_DNA"/>
</dbReference>
<keyword evidence="3 7" id="KW-0812">Transmembrane</keyword>
<dbReference type="PANTHER" id="PTHR20855:SF52">
    <property type="entry name" value="ADIPONECTIN RECEPTOR PROTEIN"/>
    <property type="match status" value="1"/>
</dbReference>
<comment type="caution">
    <text evidence="8">The sequence shown here is derived from an EMBL/GenBank/DDBJ whole genome shotgun (WGS) entry which is preliminary data.</text>
</comment>
<evidence type="ECO:0000256" key="4">
    <source>
        <dbReference type="ARBA" id="ARBA00022989"/>
    </source>
</evidence>
<dbReference type="PANTHER" id="PTHR20855">
    <property type="entry name" value="ADIPOR/PROGESTIN RECEPTOR-RELATED"/>
    <property type="match status" value="1"/>
</dbReference>
<dbReference type="RefSeq" id="XP_060287648.1">
    <property type="nucleotide sequence ID" value="XM_060422182.1"/>
</dbReference>
<evidence type="ECO:0000313" key="9">
    <source>
        <dbReference type="Proteomes" id="UP001244011"/>
    </source>
</evidence>
<feature type="binding site" evidence="6">
    <location>
        <position position="134"/>
    </location>
    <ligand>
        <name>Zn(2+)</name>
        <dbReference type="ChEBI" id="CHEBI:29105"/>
    </ligand>
</feature>
<sequence length="313" mass="34523">MSDAPQSSVRQRRPSAAEAVAHTARHADAKIAESLLVAWDELPHWRRDNAYIKSGYRATSASVARSLASLGYLHNESVNIWSHLLGAAAFALAGALLRSAVVPRYGSASPSDVLVFSCFFGGAFLCLGMSATFHALCNHSLGVATWANKLDYSGIVFLIVGSYVPAMYYGFFCLPKLMAVYLYMISLLGLGCLAVSWLEHFRTPAWRPYRALMFVCLGLSGVVPVIHGAMIYGLRQLDVRMGVRWVILQGALYIFGAFLYAVRWPERQFPGTFDIWGSSHQLFHMCVLLAAASHFYGMRKAFDFHHGVMGAHC</sequence>
<proteinExistence type="inferred from homology"/>
<accession>A0AAJ0FST2</accession>
<feature type="binding site" evidence="6">
    <location>
        <position position="284"/>
    </location>
    <ligand>
        <name>Zn(2+)</name>
        <dbReference type="ChEBI" id="CHEBI:29105"/>
    </ligand>
</feature>
<evidence type="ECO:0000256" key="1">
    <source>
        <dbReference type="ARBA" id="ARBA00004141"/>
    </source>
</evidence>
<dbReference type="GO" id="GO:0046872">
    <property type="term" value="F:metal ion binding"/>
    <property type="evidence" value="ECO:0007669"/>
    <property type="project" value="UniProtKB-KW"/>
</dbReference>
<dbReference type="GO" id="GO:0016020">
    <property type="term" value="C:membrane"/>
    <property type="evidence" value="ECO:0007669"/>
    <property type="project" value="UniProtKB-SubCell"/>
</dbReference>
<comment type="subcellular location">
    <subcellularLocation>
        <location evidence="1">Membrane</location>
        <topology evidence="1">Multi-pass membrane protein</topology>
    </subcellularLocation>
</comment>
<dbReference type="AlphaFoldDB" id="A0AAJ0FST2"/>
<reference evidence="8" key="1">
    <citation type="submission" date="2023-06" db="EMBL/GenBank/DDBJ databases">
        <title>Genome-scale phylogeny and comparative genomics of the fungal order Sordariales.</title>
        <authorList>
            <consortium name="Lawrence Berkeley National Laboratory"/>
            <person name="Hensen N."/>
            <person name="Bonometti L."/>
            <person name="Westerberg I."/>
            <person name="Brannstrom I.O."/>
            <person name="Guillou S."/>
            <person name="Cros-Aarteil S."/>
            <person name="Calhoun S."/>
            <person name="Haridas S."/>
            <person name="Kuo A."/>
            <person name="Mondo S."/>
            <person name="Pangilinan J."/>
            <person name="Riley R."/>
            <person name="Labutti K."/>
            <person name="Andreopoulos B."/>
            <person name="Lipzen A."/>
            <person name="Chen C."/>
            <person name="Yanf M."/>
            <person name="Daum C."/>
            <person name="Ng V."/>
            <person name="Clum A."/>
            <person name="Steindorff A."/>
            <person name="Ohm R."/>
            <person name="Martin F."/>
            <person name="Silar P."/>
            <person name="Natvig D."/>
            <person name="Lalanne C."/>
            <person name="Gautier V."/>
            <person name="Ament-Velasquez S.L."/>
            <person name="Kruys A."/>
            <person name="Hutchinson M.I."/>
            <person name="Powell A.J."/>
            <person name="Barry K."/>
            <person name="Miller A.N."/>
            <person name="Grigoriev I.V."/>
            <person name="Debuchy R."/>
            <person name="Gladieux P."/>
            <person name="Thoren M.H."/>
            <person name="Johannesson H."/>
        </authorList>
    </citation>
    <scope>NUCLEOTIDE SEQUENCE</scope>
    <source>
        <strain evidence="8">8032-3</strain>
    </source>
</reference>
<dbReference type="Proteomes" id="UP001244011">
    <property type="component" value="Unassembled WGS sequence"/>
</dbReference>
<keyword evidence="9" id="KW-1185">Reference proteome</keyword>
<dbReference type="GeneID" id="85305369"/>
<feature type="transmembrane region" description="Helical" evidence="7">
    <location>
        <begin position="282"/>
        <end position="298"/>
    </location>
</feature>
<protein>
    <submittedName>
        <fullName evidence="8">MPR-likeG-protein-coupled receptor</fullName>
    </submittedName>
</protein>
<keyword evidence="5 7" id="KW-0472">Membrane</keyword>
<keyword evidence="6" id="KW-0862">Zinc</keyword>
<feature type="binding site" evidence="6">
    <location>
        <position position="280"/>
    </location>
    <ligand>
        <name>Zn(2+)</name>
        <dbReference type="ChEBI" id="CHEBI:29105"/>
    </ligand>
</feature>
<feature type="transmembrane region" description="Helical" evidence="7">
    <location>
        <begin position="210"/>
        <end position="233"/>
    </location>
</feature>
<dbReference type="GO" id="GO:0038023">
    <property type="term" value="F:signaling receptor activity"/>
    <property type="evidence" value="ECO:0007669"/>
    <property type="project" value="TreeGrafter"/>
</dbReference>
<dbReference type="InterPro" id="IPR004254">
    <property type="entry name" value="AdipoR/HlyIII-related"/>
</dbReference>